<gene>
    <name evidence="2" type="ORF">S01H4_32329</name>
</gene>
<dbReference type="AlphaFoldDB" id="X1C201"/>
<dbReference type="Pfam" id="PF13271">
    <property type="entry name" value="DUF4062"/>
    <property type="match status" value="1"/>
</dbReference>
<dbReference type="InterPro" id="IPR025139">
    <property type="entry name" value="DUF4062"/>
</dbReference>
<dbReference type="EMBL" id="BART01016885">
    <property type="protein sequence ID" value="GAG87377.1"/>
    <property type="molecule type" value="Genomic_DNA"/>
</dbReference>
<feature type="non-terminal residue" evidence="2">
    <location>
        <position position="246"/>
    </location>
</feature>
<comment type="caution">
    <text evidence="2">The sequence shown here is derived from an EMBL/GenBank/DDBJ whole genome shotgun (WGS) entry which is preliminary data.</text>
</comment>
<organism evidence="2">
    <name type="scientific">marine sediment metagenome</name>
    <dbReference type="NCBI Taxonomy" id="412755"/>
    <lineage>
        <taxon>unclassified sequences</taxon>
        <taxon>metagenomes</taxon>
        <taxon>ecological metagenomes</taxon>
    </lineage>
</organism>
<evidence type="ECO:0000259" key="1">
    <source>
        <dbReference type="Pfam" id="PF13271"/>
    </source>
</evidence>
<feature type="domain" description="DUF4062" evidence="1">
    <location>
        <begin position="3"/>
        <end position="101"/>
    </location>
</feature>
<name>X1C201_9ZZZZ</name>
<proteinExistence type="predicted"/>
<evidence type="ECO:0000313" key="2">
    <source>
        <dbReference type="EMBL" id="GAG87377.1"/>
    </source>
</evidence>
<reference evidence="2" key="1">
    <citation type="journal article" date="2014" name="Front. Microbiol.">
        <title>High frequency of phylogenetically diverse reductive dehalogenase-homologous genes in deep subseafloor sedimentary metagenomes.</title>
        <authorList>
            <person name="Kawai M."/>
            <person name="Futagami T."/>
            <person name="Toyoda A."/>
            <person name="Takaki Y."/>
            <person name="Nishi S."/>
            <person name="Hori S."/>
            <person name="Arai W."/>
            <person name="Tsubouchi T."/>
            <person name="Morono Y."/>
            <person name="Uchiyama I."/>
            <person name="Ito T."/>
            <person name="Fujiyama A."/>
            <person name="Inagaki F."/>
            <person name="Takami H."/>
        </authorList>
    </citation>
    <scope>NUCLEOTIDE SEQUENCE</scope>
    <source>
        <strain evidence="2">Expedition CK06-06</strain>
    </source>
</reference>
<sequence length="246" mass="27701">MLKIFLSSRFRDLVERRANILNKLDTVFEGVGMEDFIPDGSTSQEASIRNLKESDVVIFLIASSYGSLMDTCSLKNECKAECPMKAGKGRISYVHCEYKNAIAEEKLHLTYVFEEGFNDPDVKKEALDFEDEIGKEMWKPIQGITDDALVSLIRNNLATKIVEWYTKKKLKFKQFCDREVPFSQLIENIDGQVEVYGVGGIGKTALIQVALLIQKLKGKNIISIGTSKAFARGSGLKHFRKKCKDA</sequence>
<accession>X1C201</accession>
<protein>
    <recommendedName>
        <fullName evidence="1">DUF4062 domain-containing protein</fullName>
    </recommendedName>
</protein>